<dbReference type="PANTHER" id="PTHR43693:SF1">
    <property type="entry name" value="PROTEIN PHOSPHATASE CHEZ"/>
    <property type="match status" value="1"/>
</dbReference>
<dbReference type="Proteomes" id="UP000596035">
    <property type="component" value="Chromosome"/>
</dbReference>
<evidence type="ECO:0000313" key="5">
    <source>
        <dbReference type="Proteomes" id="UP000596035"/>
    </source>
</evidence>
<dbReference type="PANTHER" id="PTHR43693">
    <property type="entry name" value="PROTEIN PHOSPHATASE CHEZ"/>
    <property type="match status" value="1"/>
</dbReference>
<dbReference type="SUPFAM" id="SSF103039">
    <property type="entry name" value="CheC-like"/>
    <property type="match status" value="1"/>
</dbReference>
<dbReference type="InterPro" id="IPR050992">
    <property type="entry name" value="CheZ_family_phosphatases"/>
</dbReference>
<keyword evidence="1" id="KW-0145">Chemotaxis</keyword>
<dbReference type="GO" id="GO:0016787">
    <property type="term" value="F:hydrolase activity"/>
    <property type="evidence" value="ECO:0007669"/>
    <property type="project" value="UniProtKB-KW"/>
</dbReference>
<reference evidence="4 5" key="1">
    <citation type="submission" date="2020-11" db="EMBL/GenBank/DDBJ databases">
        <title>Closed and high quality bacterial genomes of the OMM12 community.</title>
        <authorList>
            <person name="Marbouty M."/>
            <person name="Lamy-Besnier Q."/>
            <person name="Debarbieux L."/>
            <person name="Koszul R."/>
        </authorList>
    </citation>
    <scope>NUCLEOTIDE SEQUENCE [LARGE SCALE GENOMIC DNA]</scope>
    <source>
        <strain evidence="4 5">KB18</strain>
    </source>
</reference>
<evidence type="ECO:0000256" key="2">
    <source>
        <dbReference type="ARBA" id="ARBA00022801"/>
    </source>
</evidence>
<organism evidence="4 5">
    <name type="scientific">Acutalibacter muris</name>
    <dbReference type="NCBI Taxonomy" id="1796620"/>
    <lineage>
        <taxon>Bacteria</taxon>
        <taxon>Bacillati</taxon>
        <taxon>Bacillota</taxon>
        <taxon>Clostridia</taxon>
        <taxon>Eubacteriales</taxon>
        <taxon>Acutalibacteraceae</taxon>
        <taxon>Acutalibacter</taxon>
    </lineage>
</organism>
<dbReference type="AlphaFoldDB" id="A0AA92L881"/>
<dbReference type="Gene3D" id="3.40.1550.10">
    <property type="entry name" value="CheC-like"/>
    <property type="match status" value="1"/>
</dbReference>
<dbReference type="Pfam" id="PF04509">
    <property type="entry name" value="CheC"/>
    <property type="match status" value="2"/>
</dbReference>
<evidence type="ECO:0000259" key="3">
    <source>
        <dbReference type="Pfam" id="PF04509"/>
    </source>
</evidence>
<dbReference type="GO" id="GO:0006935">
    <property type="term" value="P:chemotaxis"/>
    <property type="evidence" value="ECO:0007669"/>
    <property type="project" value="UniProtKB-KW"/>
</dbReference>
<proteinExistence type="predicted"/>
<name>A0AA92L881_9FIRM</name>
<dbReference type="EMBL" id="CP065321">
    <property type="protein sequence ID" value="QQR30804.1"/>
    <property type="molecule type" value="Genomic_DNA"/>
</dbReference>
<gene>
    <name evidence="4" type="ORF">I5Q82_03640</name>
</gene>
<protein>
    <submittedName>
        <fullName evidence="4">Chemotaxis protein CheC</fullName>
    </submittedName>
</protein>
<dbReference type="InterPro" id="IPR007597">
    <property type="entry name" value="CheC"/>
</dbReference>
<dbReference type="CDD" id="cd17909">
    <property type="entry name" value="CheC_ClassI"/>
    <property type="match status" value="1"/>
</dbReference>
<accession>A0AA92L881</accession>
<evidence type="ECO:0000256" key="1">
    <source>
        <dbReference type="ARBA" id="ARBA00022500"/>
    </source>
</evidence>
<dbReference type="RefSeq" id="WP_066539737.1">
    <property type="nucleotide sequence ID" value="NZ_CAJTCQ010000005.1"/>
</dbReference>
<feature type="domain" description="CheC-like protein" evidence="3">
    <location>
        <begin position="13"/>
        <end position="47"/>
    </location>
</feature>
<feature type="domain" description="CheC-like protein" evidence="3">
    <location>
        <begin position="112"/>
        <end position="144"/>
    </location>
</feature>
<evidence type="ECO:0000313" key="4">
    <source>
        <dbReference type="EMBL" id="QQR30804.1"/>
    </source>
</evidence>
<keyword evidence="2" id="KW-0378">Hydrolase</keyword>
<sequence>MTIKNYQDLNSLEIDTLREIGSIGTGNAATALSGMLGCTVHITMPEVRIMEYNEAIEWIGGPEPVTAGVLVHIGGQMNGLMLSVQPLEFINIILERMLSVSIKDYSQLQELERSALVEVGNIMISTFINAMSNLADIKVDLTVPCLTVDMQGAILTVPMAEYGGQSDYLMTIGGNFSCDGHELPCRLILSPDIRSLNFLLRKLGVEDG</sequence>
<dbReference type="InterPro" id="IPR028976">
    <property type="entry name" value="CheC-like_sf"/>
</dbReference>